<proteinExistence type="inferred from homology"/>
<dbReference type="Proteomes" id="UP000271974">
    <property type="component" value="Unassembled WGS sequence"/>
</dbReference>
<comment type="cofactor">
    <cofactor evidence="9">
        <name>Mg(2+)</name>
        <dbReference type="ChEBI" id="CHEBI:18420"/>
    </cofactor>
    <text evidence="9">Binds 1 Mg(2+) ion.</text>
</comment>
<evidence type="ECO:0000256" key="12">
    <source>
        <dbReference type="SAM" id="MobiDB-lite"/>
    </source>
</evidence>
<dbReference type="PROSITE" id="PS00123">
    <property type="entry name" value="ALKALINE_PHOSPHATASE"/>
    <property type="match status" value="1"/>
</dbReference>
<evidence type="ECO:0000256" key="7">
    <source>
        <dbReference type="ARBA" id="ARBA00022842"/>
    </source>
</evidence>
<dbReference type="Pfam" id="PF00245">
    <property type="entry name" value="Alk_phosphatase"/>
    <property type="match status" value="1"/>
</dbReference>
<comment type="similarity">
    <text evidence="1 10">Belongs to the alkaline phosphatase family.</text>
</comment>
<dbReference type="EC" id="3.1.3.1" evidence="2 11"/>
<keyword evidence="14" id="KW-1185">Reference proteome</keyword>
<feature type="compositionally biased region" description="Acidic residues" evidence="12">
    <location>
        <begin position="226"/>
        <end position="238"/>
    </location>
</feature>
<dbReference type="SMART" id="SM00098">
    <property type="entry name" value="alkPPc"/>
    <property type="match status" value="1"/>
</dbReference>
<evidence type="ECO:0000313" key="13">
    <source>
        <dbReference type="EMBL" id="RUS82971.1"/>
    </source>
</evidence>
<feature type="binding site" evidence="9">
    <location>
        <position position="81"/>
    </location>
    <ligand>
        <name>Zn(2+)</name>
        <dbReference type="ChEBI" id="CHEBI:29105"/>
        <label>2</label>
    </ligand>
</feature>
<dbReference type="CDD" id="cd16012">
    <property type="entry name" value="ALP"/>
    <property type="match status" value="1"/>
</dbReference>
<feature type="active site" description="Phosphoserine intermediate" evidence="8">
    <location>
        <position position="131"/>
    </location>
</feature>
<evidence type="ECO:0000256" key="9">
    <source>
        <dbReference type="PIRSR" id="PIRSR601952-2"/>
    </source>
</evidence>
<keyword evidence="4 9" id="KW-0479">Metal-binding</keyword>
<comment type="cofactor">
    <cofactor evidence="9">
        <name>Zn(2+)</name>
        <dbReference type="ChEBI" id="CHEBI:29105"/>
    </cofactor>
    <text evidence="9">Binds 2 Zn(2+) ions.</text>
</comment>
<comment type="caution">
    <text evidence="13">The sequence shown here is derived from an EMBL/GenBank/DDBJ whole genome shotgun (WGS) entry which is preliminary data.</text>
</comment>
<dbReference type="PRINTS" id="PR00113">
    <property type="entry name" value="ALKPHPHTASE"/>
</dbReference>
<reference evidence="13 14" key="1">
    <citation type="submission" date="2019-01" db="EMBL/GenBank/DDBJ databases">
        <title>A draft genome assembly of the solar-powered sea slug Elysia chlorotica.</title>
        <authorList>
            <person name="Cai H."/>
            <person name="Li Q."/>
            <person name="Fang X."/>
            <person name="Li J."/>
            <person name="Curtis N.E."/>
            <person name="Altenburger A."/>
            <person name="Shibata T."/>
            <person name="Feng M."/>
            <person name="Maeda T."/>
            <person name="Schwartz J.A."/>
            <person name="Shigenobu S."/>
            <person name="Lundholm N."/>
            <person name="Nishiyama T."/>
            <person name="Yang H."/>
            <person name="Hasebe M."/>
            <person name="Li S."/>
            <person name="Pierce S.K."/>
            <person name="Wang J."/>
        </authorList>
    </citation>
    <scope>NUCLEOTIDE SEQUENCE [LARGE SCALE GENOMIC DNA]</scope>
    <source>
        <strain evidence="13">EC2010</strain>
        <tissue evidence="13">Whole organism of an adult</tissue>
    </source>
</reference>
<feature type="binding site" evidence="9">
    <location>
        <position position="81"/>
    </location>
    <ligand>
        <name>Mg(2+)</name>
        <dbReference type="ChEBI" id="CHEBI:18420"/>
    </ligand>
</feature>
<feature type="binding site" evidence="9">
    <location>
        <position position="430"/>
    </location>
    <ligand>
        <name>Zn(2+)</name>
        <dbReference type="ChEBI" id="CHEBI:29105"/>
        <label>2</label>
    </ligand>
</feature>
<dbReference type="OrthoDB" id="5818554at2759"/>
<feature type="binding site" evidence="9">
    <location>
        <position position="385"/>
    </location>
    <ligand>
        <name>Zn(2+)</name>
        <dbReference type="ChEBI" id="CHEBI:29105"/>
        <label>2</label>
    </ligand>
</feature>
<evidence type="ECO:0000256" key="8">
    <source>
        <dbReference type="PIRSR" id="PIRSR601952-1"/>
    </source>
</evidence>
<evidence type="ECO:0000256" key="4">
    <source>
        <dbReference type="ARBA" id="ARBA00022723"/>
    </source>
</evidence>
<evidence type="ECO:0000256" key="10">
    <source>
        <dbReference type="RuleBase" id="RU003946"/>
    </source>
</evidence>
<dbReference type="SUPFAM" id="SSF53649">
    <property type="entry name" value="Alkaline phosphatase-like"/>
    <property type="match status" value="1"/>
</dbReference>
<evidence type="ECO:0000256" key="11">
    <source>
        <dbReference type="RuleBase" id="RU003947"/>
    </source>
</evidence>
<dbReference type="PANTHER" id="PTHR11596">
    <property type="entry name" value="ALKALINE PHOSPHATASE"/>
    <property type="match status" value="1"/>
</dbReference>
<evidence type="ECO:0000313" key="14">
    <source>
        <dbReference type="Proteomes" id="UP000271974"/>
    </source>
</evidence>
<name>A0A3S1C4U7_ELYCH</name>
<dbReference type="Gene3D" id="3.40.720.10">
    <property type="entry name" value="Alkaline Phosphatase, subunit A"/>
    <property type="match status" value="1"/>
</dbReference>
<protein>
    <recommendedName>
        <fullName evidence="2 11">Alkaline phosphatase</fullName>
        <ecNumber evidence="2 11">3.1.3.1</ecNumber>
    </recommendedName>
</protein>
<dbReference type="GO" id="GO:0046872">
    <property type="term" value="F:metal ion binding"/>
    <property type="evidence" value="ECO:0007669"/>
    <property type="project" value="UniProtKB-KW"/>
</dbReference>
<dbReference type="EMBL" id="RQTK01000263">
    <property type="protein sequence ID" value="RUS82971.1"/>
    <property type="molecule type" value="Genomic_DNA"/>
</dbReference>
<feature type="binding site" evidence="9">
    <location>
        <position position="380"/>
    </location>
    <ligand>
        <name>Mg(2+)</name>
        <dbReference type="ChEBI" id="CHEBI:18420"/>
    </ligand>
</feature>
<gene>
    <name evidence="13" type="ORF">EGW08_009256</name>
</gene>
<feature type="region of interest" description="Disordered" evidence="12">
    <location>
        <begin position="218"/>
        <end position="247"/>
    </location>
</feature>
<evidence type="ECO:0000256" key="2">
    <source>
        <dbReference type="ARBA" id="ARBA00012647"/>
    </source>
</evidence>
<dbReference type="AlphaFoldDB" id="A0A3S1C4U7"/>
<dbReference type="InterPro" id="IPR017850">
    <property type="entry name" value="Alkaline_phosphatase_core_sf"/>
</dbReference>
<keyword evidence="7 9" id="KW-0460">Magnesium</keyword>
<comment type="catalytic activity">
    <reaction evidence="11">
        <text>a phosphate monoester + H2O = an alcohol + phosphate</text>
        <dbReference type="Rhea" id="RHEA:15017"/>
        <dbReference type="ChEBI" id="CHEBI:15377"/>
        <dbReference type="ChEBI" id="CHEBI:30879"/>
        <dbReference type="ChEBI" id="CHEBI:43474"/>
        <dbReference type="ChEBI" id="CHEBI:67140"/>
        <dbReference type="EC" id="3.1.3.1"/>
    </reaction>
</comment>
<dbReference type="PANTHER" id="PTHR11596:SF5">
    <property type="entry name" value="ALKALINE PHOSPHATASE"/>
    <property type="match status" value="1"/>
</dbReference>
<feature type="binding site" evidence="9">
    <location>
        <position position="193"/>
    </location>
    <ligand>
        <name>Mg(2+)</name>
        <dbReference type="ChEBI" id="CHEBI:18420"/>
    </ligand>
</feature>
<dbReference type="InterPro" id="IPR018299">
    <property type="entry name" value="Alkaline_phosphatase_AS"/>
</dbReference>
<keyword evidence="3" id="KW-0597">Phosphoprotein</keyword>
<feature type="binding site" evidence="9">
    <location>
        <position position="389"/>
    </location>
    <ligand>
        <name>Zn(2+)</name>
        <dbReference type="ChEBI" id="CHEBI:29105"/>
        <label>2</label>
    </ligand>
</feature>
<keyword evidence="6 9" id="KW-0862">Zinc</keyword>
<accession>A0A3S1C4U7</accession>
<dbReference type="STRING" id="188477.A0A3S1C4U7"/>
<feature type="binding site" evidence="9">
    <location>
        <position position="502"/>
    </location>
    <ligand>
        <name>Zn(2+)</name>
        <dbReference type="ChEBI" id="CHEBI:29105"/>
        <label>2</label>
    </ligand>
</feature>
<evidence type="ECO:0000256" key="6">
    <source>
        <dbReference type="ARBA" id="ARBA00022833"/>
    </source>
</evidence>
<dbReference type="GO" id="GO:0004035">
    <property type="term" value="F:alkaline phosphatase activity"/>
    <property type="evidence" value="ECO:0007669"/>
    <property type="project" value="UniProtKB-EC"/>
</dbReference>
<evidence type="ECO:0000256" key="3">
    <source>
        <dbReference type="ARBA" id="ARBA00022553"/>
    </source>
</evidence>
<evidence type="ECO:0000256" key="5">
    <source>
        <dbReference type="ARBA" id="ARBA00022801"/>
    </source>
</evidence>
<dbReference type="InterPro" id="IPR001952">
    <property type="entry name" value="Alkaline_phosphatase"/>
</dbReference>
<feature type="binding site" evidence="9">
    <location>
        <position position="195"/>
    </location>
    <ligand>
        <name>Mg(2+)</name>
        <dbReference type="ChEBI" id="CHEBI:18420"/>
    </ligand>
</feature>
<feature type="binding site" evidence="9">
    <location>
        <position position="431"/>
    </location>
    <ligand>
        <name>Zn(2+)</name>
        <dbReference type="ChEBI" id="CHEBI:29105"/>
        <label>2</label>
    </ligand>
</feature>
<organism evidence="13 14">
    <name type="scientific">Elysia chlorotica</name>
    <name type="common">Eastern emerald elysia</name>
    <name type="synonym">Sea slug</name>
    <dbReference type="NCBI Taxonomy" id="188477"/>
    <lineage>
        <taxon>Eukaryota</taxon>
        <taxon>Metazoa</taxon>
        <taxon>Spiralia</taxon>
        <taxon>Lophotrochozoa</taxon>
        <taxon>Mollusca</taxon>
        <taxon>Gastropoda</taxon>
        <taxon>Heterobranchia</taxon>
        <taxon>Euthyneura</taxon>
        <taxon>Panpulmonata</taxon>
        <taxon>Sacoglossa</taxon>
        <taxon>Placobranchoidea</taxon>
        <taxon>Plakobranchidae</taxon>
        <taxon>Elysia</taxon>
    </lineage>
</organism>
<sequence length="546" mass="60364">MEYRLFAFLYTDSRQFSLALVLLLTVTFSTHATSSSGFGTEAEGNAQDWLKRGRAELQKALYHTRNKNYRTAKNIILFLGDGMGISTVTAARIRGGQVQGGSGEDHVLNFETFPHIALTKTYSMDNQVTDSAAAGTSMLTGVKVNSGVLGCDSRVTKGNCSNYRADTRLKTILHHFIDEGKSTGIVTNSRLTHATPASAYAQSPSRGWEGDVDMPYQTGFSSGDGEVLEEEEEEEEEEGRGPNENPCQHVDDIAKQLVMNNKNIKVLMGGGRRYFLDNGTADPETGRVEPHHRRDGLNLIQEWKRDKLSRNASASYVWNRRQLDAVDPGQTDYLLGLFDSSHMPYEPEGPNRKQPNLVEMTRKAIEILQKDPNGYFLLVEGARIDFGHHDNSAATAIGETLELDQAVATAVRMTNGQRGPKDTLIIVTADHSHTFAIQGYAPTGHDILGKAQSGQEPLDYLPYTTLGYTNGPYAARQDLTHVDTSDPNFHQQGCIPLSTETHAGEDVSVYAKGPWAHLFHATHDQSYIYQVMEYASCVAHSKKYCY</sequence>
<keyword evidence="5 11" id="KW-0378">Hydrolase</keyword>
<evidence type="ECO:0000256" key="1">
    <source>
        <dbReference type="ARBA" id="ARBA00005984"/>
    </source>
</evidence>